<dbReference type="Gramene" id="BGIOSGA004956-TA">
    <property type="protein sequence ID" value="BGIOSGA004956-PA"/>
    <property type="gene ID" value="BGIOSGA004956"/>
</dbReference>
<protein>
    <recommendedName>
        <fullName evidence="7">Enoyl reductase (ER) domain-containing protein</fullName>
    </recommendedName>
</protein>
<proteinExistence type="predicted"/>
<sequence length="338" mass="37308">MARNRKVVLREYIAGRPPREDDMVLVDGGTVALRVPEAAAPAPAVLVKNLYLSCDPYMRGRMRDFHGSYIPPFKPGSVGFLLPFACSPFNQRCISPSTRRIALLVIEGSICVKVIEGLGVARVVDSTHPGFSAGDIVSGMTGWEEYSLIDRPEQLSKIQQSDIPLSYHLGLLGFTAMFQVELLKGKFGFDAAFNYKEEPDLTAALKRYFPEGIDIYFENVGGPMLDAVLLNMRTHGRIAICGMVSQNALTDPVGIHNIFCLVPKRIRMQGFIQSDHLHMFPQFVSDMAKHYRDGKIVYVEDMSIGLENAPAALVGLFSGKNVGKKVVCVSQELSQCTF</sequence>
<evidence type="ECO:0000256" key="2">
    <source>
        <dbReference type="ARBA" id="ARBA00023002"/>
    </source>
</evidence>
<dbReference type="Proteomes" id="UP000007015">
    <property type="component" value="Chromosome 1"/>
</dbReference>
<dbReference type="HOGENOM" id="CLU_026673_29_1_1"/>
<feature type="domain" description="Oxidoreductase N-terminal" evidence="4">
    <location>
        <begin position="42"/>
        <end position="78"/>
    </location>
</feature>
<dbReference type="EMBL" id="CM000126">
    <property type="protein sequence ID" value="EEC71929.1"/>
    <property type="molecule type" value="Genomic_DNA"/>
</dbReference>
<evidence type="ECO:0000259" key="3">
    <source>
        <dbReference type="Pfam" id="PF00107"/>
    </source>
</evidence>
<dbReference type="Gene3D" id="3.90.180.10">
    <property type="entry name" value="Medium-chain alcohol dehydrogenases, catalytic domain"/>
    <property type="match status" value="2"/>
</dbReference>
<dbReference type="InterPro" id="IPR036291">
    <property type="entry name" value="NAD(P)-bd_dom_sf"/>
</dbReference>
<dbReference type="OMA" id="MEQANPP"/>
<dbReference type="InterPro" id="IPR011032">
    <property type="entry name" value="GroES-like_sf"/>
</dbReference>
<evidence type="ECO:0000313" key="6">
    <source>
        <dbReference type="Proteomes" id="UP000007015"/>
    </source>
</evidence>
<evidence type="ECO:0000256" key="1">
    <source>
        <dbReference type="ARBA" id="ARBA00011738"/>
    </source>
</evidence>
<dbReference type="AlphaFoldDB" id="B8A7D2"/>
<evidence type="ECO:0000259" key="4">
    <source>
        <dbReference type="Pfam" id="PF16884"/>
    </source>
</evidence>
<dbReference type="SUPFAM" id="SSF50129">
    <property type="entry name" value="GroES-like"/>
    <property type="match status" value="2"/>
</dbReference>
<keyword evidence="2" id="KW-0560">Oxidoreductase</keyword>
<dbReference type="InterPro" id="IPR045010">
    <property type="entry name" value="MDR_fam"/>
</dbReference>
<feature type="domain" description="Alcohol dehydrogenase-like C-terminal" evidence="3">
    <location>
        <begin position="186"/>
        <end position="286"/>
    </location>
</feature>
<name>B8A7D2_ORYSI</name>
<gene>
    <name evidence="5" type="ORF">OsI_04735</name>
</gene>
<dbReference type="PANTHER" id="PTHR43205:SF35">
    <property type="entry name" value="ZINC-BINDING DEHYDROGENASE FAMILY PROTEIN"/>
    <property type="match status" value="1"/>
</dbReference>
<dbReference type="Pfam" id="PF00107">
    <property type="entry name" value="ADH_zinc_N"/>
    <property type="match status" value="1"/>
</dbReference>
<evidence type="ECO:0008006" key="7">
    <source>
        <dbReference type="Google" id="ProtNLM"/>
    </source>
</evidence>
<reference evidence="5 6" key="1">
    <citation type="journal article" date="2005" name="PLoS Biol.">
        <title>The genomes of Oryza sativa: a history of duplications.</title>
        <authorList>
            <person name="Yu J."/>
            <person name="Wang J."/>
            <person name="Lin W."/>
            <person name="Li S."/>
            <person name="Li H."/>
            <person name="Zhou J."/>
            <person name="Ni P."/>
            <person name="Dong W."/>
            <person name="Hu S."/>
            <person name="Zeng C."/>
            <person name="Zhang J."/>
            <person name="Zhang Y."/>
            <person name="Li R."/>
            <person name="Xu Z."/>
            <person name="Li S."/>
            <person name="Li X."/>
            <person name="Zheng H."/>
            <person name="Cong L."/>
            <person name="Lin L."/>
            <person name="Yin J."/>
            <person name="Geng J."/>
            <person name="Li G."/>
            <person name="Shi J."/>
            <person name="Liu J."/>
            <person name="Lv H."/>
            <person name="Li J."/>
            <person name="Wang J."/>
            <person name="Deng Y."/>
            <person name="Ran L."/>
            <person name="Shi X."/>
            <person name="Wang X."/>
            <person name="Wu Q."/>
            <person name="Li C."/>
            <person name="Ren X."/>
            <person name="Wang J."/>
            <person name="Wang X."/>
            <person name="Li D."/>
            <person name="Liu D."/>
            <person name="Zhang X."/>
            <person name="Ji Z."/>
            <person name="Zhao W."/>
            <person name="Sun Y."/>
            <person name="Zhang Z."/>
            <person name="Bao J."/>
            <person name="Han Y."/>
            <person name="Dong L."/>
            <person name="Ji J."/>
            <person name="Chen P."/>
            <person name="Wu S."/>
            <person name="Liu J."/>
            <person name="Xiao Y."/>
            <person name="Bu D."/>
            <person name="Tan J."/>
            <person name="Yang L."/>
            <person name="Ye C."/>
            <person name="Zhang J."/>
            <person name="Xu J."/>
            <person name="Zhou Y."/>
            <person name="Yu Y."/>
            <person name="Zhang B."/>
            <person name="Zhuang S."/>
            <person name="Wei H."/>
            <person name="Liu B."/>
            <person name="Lei M."/>
            <person name="Yu H."/>
            <person name="Li Y."/>
            <person name="Xu H."/>
            <person name="Wei S."/>
            <person name="He X."/>
            <person name="Fang L."/>
            <person name="Zhang Z."/>
            <person name="Zhang Y."/>
            <person name="Huang X."/>
            <person name="Su Z."/>
            <person name="Tong W."/>
            <person name="Li J."/>
            <person name="Tong Z."/>
            <person name="Li S."/>
            <person name="Ye J."/>
            <person name="Wang L."/>
            <person name="Fang L."/>
            <person name="Lei T."/>
            <person name="Chen C."/>
            <person name="Chen H."/>
            <person name="Xu Z."/>
            <person name="Li H."/>
            <person name="Huang H."/>
            <person name="Zhang F."/>
            <person name="Xu H."/>
            <person name="Li N."/>
            <person name="Zhao C."/>
            <person name="Li S."/>
            <person name="Dong L."/>
            <person name="Huang Y."/>
            <person name="Li L."/>
            <person name="Xi Y."/>
            <person name="Qi Q."/>
            <person name="Li W."/>
            <person name="Zhang B."/>
            <person name="Hu W."/>
            <person name="Zhang Y."/>
            <person name="Tian X."/>
            <person name="Jiao Y."/>
            <person name="Liang X."/>
            <person name="Jin J."/>
            <person name="Gao L."/>
            <person name="Zheng W."/>
            <person name="Hao B."/>
            <person name="Liu S."/>
            <person name="Wang W."/>
            <person name="Yuan L."/>
            <person name="Cao M."/>
            <person name="McDermott J."/>
            <person name="Samudrala R."/>
            <person name="Wang J."/>
            <person name="Wong G.K."/>
            <person name="Yang H."/>
        </authorList>
    </citation>
    <scope>NUCLEOTIDE SEQUENCE [LARGE SCALE GENOMIC DNA]</scope>
    <source>
        <strain evidence="6">cv. 93-11</strain>
    </source>
</reference>
<feature type="domain" description="Oxidoreductase N-terminal" evidence="4">
    <location>
        <begin position="113"/>
        <end position="155"/>
    </location>
</feature>
<accession>B8A7D2</accession>
<dbReference type="SUPFAM" id="SSF51735">
    <property type="entry name" value="NAD(P)-binding Rossmann-fold domains"/>
    <property type="match status" value="1"/>
</dbReference>
<dbReference type="Gene3D" id="3.40.50.720">
    <property type="entry name" value="NAD(P)-binding Rossmann-like Domain"/>
    <property type="match status" value="1"/>
</dbReference>
<organism evidence="5 6">
    <name type="scientific">Oryza sativa subsp. indica</name>
    <name type="common">Rice</name>
    <dbReference type="NCBI Taxonomy" id="39946"/>
    <lineage>
        <taxon>Eukaryota</taxon>
        <taxon>Viridiplantae</taxon>
        <taxon>Streptophyta</taxon>
        <taxon>Embryophyta</taxon>
        <taxon>Tracheophyta</taxon>
        <taxon>Spermatophyta</taxon>
        <taxon>Magnoliopsida</taxon>
        <taxon>Liliopsida</taxon>
        <taxon>Poales</taxon>
        <taxon>Poaceae</taxon>
        <taxon>BOP clade</taxon>
        <taxon>Oryzoideae</taxon>
        <taxon>Oryzeae</taxon>
        <taxon>Oryzinae</taxon>
        <taxon>Oryza</taxon>
        <taxon>Oryza sativa</taxon>
    </lineage>
</organism>
<keyword evidence="6" id="KW-1185">Reference proteome</keyword>
<dbReference type="PANTHER" id="PTHR43205">
    <property type="entry name" value="PROSTAGLANDIN REDUCTASE"/>
    <property type="match status" value="1"/>
</dbReference>
<evidence type="ECO:0000313" key="5">
    <source>
        <dbReference type="EMBL" id="EEC71929.1"/>
    </source>
</evidence>
<dbReference type="GO" id="GO:0016628">
    <property type="term" value="F:oxidoreductase activity, acting on the CH-CH group of donors, NAD or NADP as acceptor"/>
    <property type="evidence" value="ECO:0007669"/>
    <property type="project" value="InterPro"/>
</dbReference>
<comment type="subunit">
    <text evidence="1">Homodimer.</text>
</comment>
<dbReference type="InterPro" id="IPR013149">
    <property type="entry name" value="ADH-like_C"/>
</dbReference>
<dbReference type="InterPro" id="IPR041694">
    <property type="entry name" value="ADH_N_2"/>
</dbReference>
<dbReference type="Pfam" id="PF16884">
    <property type="entry name" value="ADH_N_2"/>
    <property type="match status" value="2"/>
</dbReference>
<dbReference type="STRING" id="39946.B8A7D2"/>